<comment type="caution">
    <text evidence="2">The sequence shown here is derived from an EMBL/GenBank/DDBJ whole genome shotgun (WGS) entry which is preliminary data.</text>
</comment>
<dbReference type="EMBL" id="BAAATJ010000016">
    <property type="protein sequence ID" value="GAA2404294.1"/>
    <property type="molecule type" value="Genomic_DNA"/>
</dbReference>
<name>A0ABN3IGI2_9ACTN</name>
<feature type="region of interest" description="Disordered" evidence="1">
    <location>
        <begin position="189"/>
        <end position="220"/>
    </location>
</feature>
<reference evidence="2 3" key="1">
    <citation type="journal article" date="2019" name="Int. J. Syst. Evol. Microbiol.">
        <title>The Global Catalogue of Microorganisms (GCM) 10K type strain sequencing project: providing services to taxonomists for standard genome sequencing and annotation.</title>
        <authorList>
            <consortium name="The Broad Institute Genomics Platform"/>
            <consortium name="The Broad Institute Genome Sequencing Center for Infectious Disease"/>
            <person name="Wu L."/>
            <person name="Ma J."/>
        </authorList>
    </citation>
    <scope>NUCLEOTIDE SEQUENCE [LARGE SCALE GENOMIC DNA]</scope>
    <source>
        <strain evidence="2 3">JCM 6921</strain>
    </source>
</reference>
<organism evidence="2 3">
    <name type="scientific">Streptomyces glaucosporus</name>
    <dbReference type="NCBI Taxonomy" id="284044"/>
    <lineage>
        <taxon>Bacteria</taxon>
        <taxon>Bacillati</taxon>
        <taxon>Actinomycetota</taxon>
        <taxon>Actinomycetes</taxon>
        <taxon>Kitasatosporales</taxon>
        <taxon>Streptomycetaceae</taxon>
        <taxon>Streptomyces</taxon>
    </lineage>
</organism>
<accession>A0ABN3IGI2</accession>
<evidence type="ECO:0000313" key="2">
    <source>
        <dbReference type="EMBL" id="GAA2404294.1"/>
    </source>
</evidence>
<dbReference type="Proteomes" id="UP001500058">
    <property type="component" value="Unassembled WGS sequence"/>
</dbReference>
<sequence length="220" mass="23007">MRDFPGTDGPTVTGAGPSAILPAVEQRIGSITPPPAGTDPAFIPGITPPGPDGAQEAAPEEAAERPPEEVLPDGLGDAADAEGDFEEAEEDAEDGAGGPAFEVSDHRGSIAAGRTGVTFRLDGEEAFFPWREIGAVQIDLPRFGRRFSVTVHTTARRWYDADVQAPSRKLLKQWSDELDAVLDVYFEDASSKNSPSEDSSSADASPEGSSPEDAAGGADR</sequence>
<evidence type="ECO:0000313" key="3">
    <source>
        <dbReference type="Proteomes" id="UP001500058"/>
    </source>
</evidence>
<protein>
    <submittedName>
        <fullName evidence="2">Uncharacterized protein</fullName>
    </submittedName>
</protein>
<evidence type="ECO:0000256" key="1">
    <source>
        <dbReference type="SAM" id="MobiDB-lite"/>
    </source>
</evidence>
<keyword evidence="3" id="KW-1185">Reference proteome</keyword>
<feature type="compositionally biased region" description="Acidic residues" evidence="1">
    <location>
        <begin position="79"/>
        <end position="94"/>
    </location>
</feature>
<proteinExistence type="predicted"/>
<gene>
    <name evidence="2" type="ORF">GCM10010420_34700</name>
</gene>
<feature type="compositionally biased region" description="Low complexity" evidence="1">
    <location>
        <begin position="191"/>
        <end position="212"/>
    </location>
</feature>
<feature type="region of interest" description="Disordered" evidence="1">
    <location>
        <begin position="1"/>
        <end position="107"/>
    </location>
</feature>